<evidence type="ECO:0000313" key="2">
    <source>
        <dbReference type="EMBL" id="KAA8539827.1"/>
    </source>
</evidence>
<reference evidence="2 3" key="1">
    <citation type="submission" date="2019-09" db="EMBL/GenBank/DDBJ databases">
        <title>A chromosome-level genome assembly of the Chinese tupelo Nyssa sinensis.</title>
        <authorList>
            <person name="Yang X."/>
            <person name="Kang M."/>
            <person name="Yang Y."/>
            <person name="Xiong H."/>
            <person name="Wang M."/>
            <person name="Zhang Z."/>
            <person name="Wang Z."/>
            <person name="Wu H."/>
            <person name="Ma T."/>
            <person name="Liu J."/>
            <person name="Xi Z."/>
        </authorList>
    </citation>
    <scope>NUCLEOTIDE SEQUENCE [LARGE SCALE GENOMIC DNA]</scope>
    <source>
        <strain evidence="2">J267</strain>
        <tissue evidence="2">Leaf</tissue>
    </source>
</reference>
<keyword evidence="3" id="KW-1185">Reference proteome</keyword>
<dbReference type="Pfam" id="PF17800">
    <property type="entry name" value="NPL"/>
    <property type="match status" value="1"/>
</dbReference>
<evidence type="ECO:0000259" key="1">
    <source>
        <dbReference type="Pfam" id="PF17800"/>
    </source>
</evidence>
<dbReference type="OrthoDB" id="1902587at2759"/>
<dbReference type="InterPro" id="IPR041232">
    <property type="entry name" value="NPL"/>
</dbReference>
<dbReference type="AlphaFoldDB" id="A0A5J5BDK7"/>
<accession>A0A5J5BDK7</accession>
<dbReference type="Gene3D" id="2.60.120.340">
    <property type="entry name" value="Nucleoplasmin core domain"/>
    <property type="match status" value="1"/>
</dbReference>
<gene>
    <name evidence="2" type="ORF">F0562_026519</name>
</gene>
<organism evidence="2 3">
    <name type="scientific">Nyssa sinensis</name>
    <dbReference type="NCBI Taxonomy" id="561372"/>
    <lineage>
        <taxon>Eukaryota</taxon>
        <taxon>Viridiplantae</taxon>
        <taxon>Streptophyta</taxon>
        <taxon>Embryophyta</taxon>
        <taxon>Tracheophyta</taxon>
        <taxon>Spermatophyta</taxon>
        <taxon>Magnoliopsida</taxon>
        <taxon>eudicotyledons</taxon>
        <taxon>Gunneridae</taxon>
        <taxon>Pentapetalae</taxon>
        <taxon>asterids</taxon>
        <taxon>Cornales</taxon>
        <taxon>Nyssaceae</taxon>
        <taxon>Nyssa</taxon>
    </lineage>
</organism>
<sequence>MVFWGMEVQPGELSVCPMIRRGAKIYITQATLGDGPTEEKCILLCAGGRLRTPPIFLCSLPAGRKDSCPLNLEIDDEVIFSVAGERSIHISGFVRE</sequence>
<evidence type="ECO:0000313" key="3">
    <source>
        <dbReference type="Proteomes" id="UP000325577"/>
    </source>
</evidence>
<proteinExistence type="predicted"/>
<name>A0A5J5BDK7_9ASTE</name>
<feature type="domain" description="Nucleoplasmin-like" evidence="1">
    <location>
        <begin position="3"/>
        <end position="94"/>
    </location>
</feature>
<dbReference type="Proteomes" id="UP000325577">
    <property type="component" value="Linkage Group LG14"/>
</dbReference>
<protein>
    <recommendedName>
        <fullName evidence="1">Nucleoplasmin-like domain-containing protein</fullName>
    </recommendedName>
</protein>
<dbReference type="EMBL" id="CM018037">
    <property type="protein sequence ID" value="KAA8539827.1"/>
    <property type="molecule type" value="Genomic_DNA"/>
</dbReference>